<dbReference type="PIRSF" id="PIRSF005586">
    <property type="entry name" value="RNApol_RpoM"/>
    <property type="match status" value="1"/>
</dbReference>
<comment type="similarity">
    <text evidence="9 11">Belongs to the archaeal rpoM/eukaryotic RPA12/RPB9/RPC11 RNA polymerase family.</text>
</comment>
<dbReference type="Pfam" id="PF01096">
    <property type="entry name" value="Zn_ribbon_TFIIS"/>
    <property type="match status" value="1"/>
</dbReference>
<evidence type="ECO:0000313" key="13">
    <source>
        <dbReference type="Proteomes" id="UP000695022"/>
    </source>
</evidence>
<dbReference type="PROSITE" id="PS00466">
    <property type="entry name" value="ZF_TFIIS_1"/>
    <property type="match status" value="1"/>
</dbReference>
<dbReference type="PANTHER" id="PTHR11239">
    <property type="entry name" value="DNA-DIRECTED RNA POLYMERASE"/>
    <property type="match status" value="1"/>
</dbReference>
<dbReference type="InterPro" id="IPR019761">
    <property type="entry name" value="DNA-dir_RNA_pol-M_15_CS"/>
</dbReference>
<evidence type="ECO:0000256" key="5">
    <source>
        <dbReference type="ARBA" id="ARBA00022833"/>
    </source>
</evidence>
<evidence type="ECO:0000256" key="9">
    <source>
        <dbReference type="PIRNR" id="PIRNR005586"/>
    </source>
</evidence>
<dbReference type="GeneID" id="106809996"/>
<dbReference type="SMART" id="SM00661">
    <property type="entry name" value="RPOL9"/>
    <property type="match status" value="1"/>
</dbReference>
<name>A0ABM1E965_PRICU</name>
<dbReference type="InterPro" id="IPR034004">
    <property type="entry name" value="Zn_ribbon_RPA12_C"/>
</dbReference>
<comment type="subcellular location">
    <subcellularLocation>
        <location evidence="1">Nucleus</location>
        <location evidence="1">Nucleolus</location>
    </subcellularLocation>
</comment>
<dbReference type="SUPFAM" id="SSF57783">
    <property type="entry name" value="Zinc beta-ribbon"/>
    <property type="match status" value="1"/>
</dbReference>
<keyword evidence="13" id="KW-1185">Reference proteome</keyword>
<dbReference type="InterPro" id="IPR012164">
    <property type="entry name" value="Rpa12/Rpb9/Rpc10/TFS"/>
</dbReference>
<evidence type="ECO:0000256" key="7">
    <source>
        <dbReference type="ARBA" id="ARBA00023242"/>
    </source>
</evidence>
<evidence type="ECO:0000256" key="10">
    <source>
        <dbReference type="PROSITE-ProRule" id="PRU00472"/>
    </source>
</evidence>
<evidence type="ECO:0000256" key="1">
    <source>
        <dbReference type="ARBA" id="ARBA00004604"/>
    </source>
</evidence>
<dbReference type="InterPro" id="IPR001529">
    <property type="entry name" value="Zn_ribbon_RPB9"/>
</dbReference>
<comment type="function">
    <text evidence="8">Core component of RNA polymerase I (Pol I), a DNA-dependent RNA polymerase which synthesizes ribosomal RNA precursors using the four ribonucleoside triphosphates as substrates. Can mediate Pol I proofreading of the nascent RNA transcript. Anchors into the Pol I active site to monitor transcription fidelity and cleave mis-incorporated 5'-ribonucleotides.</text>
</comment>
<evidence type="ECO:0000256" key="8">
    <source>
        <dbReference type="ARBA" id="ARBA00044497"/>
    </source>
</evidence>
<evidence type="ECO:0000259" key="12">
    <source>
        <dbReference type="PROSITE" id="PS51133"/>
    </source>
</evidence>
<sequence>MSTSQQSSKFQSKPSFTSDIEFCSECGAILPLPGRDDVVVCRVCSYAIDVTEFAKIEINTKIVFNAREEKQGTTHSSQDIAGPLVDRKCSKCGHEGMTYTTRQTRSVDEGQTVFYSCPACNTKETEYS</sequence>
<comment type="function">
    <text evidence="9">DNA-dependent RNA polymerase catalyzes the transcription of DNA into RNA using the four ribonucleoside triphosphates as substrates.</text>
</comment>
<dbReference type="RefSeq" id="XP_014668736.1">
    <property type="nucleotide sequence ID" value="XM_014813250.1"/>
</dbReference>
<dbReference type="InterPro" id="IPR001222">
    <property type="entry name" value="Znf_TFIIS"/>
</dbReference>
<keyword evidence="6 9" id="KW-0804">Transcription</keyword>
<evidence type="ECO:0000256" key="6">
    <source>
        <dbReference type="ARBA" id="ARBA00023163"/>
    </source>
</evidence>
<dbReference type="Gene3D" id="2.20.25.10">
    <property type="match status" value="1"/>
</dbReference>
<dbReference type="SMART" id="SM00440">
    <property type="entry name" value="ZnF_C2C2"/>
    <property type="match status" value="1"/>
</dbReference>
<evidence type="ECO:0000256" key="11">
    <source>
        <dbReference type="RuleBase" id="RU003474"/>
    </source>
</evidence>
<evidence type="ECO:0000313" key="14">
    <source>
        <dbReference type="RefSeq" id="XP_014668736.1"/>
    </source>
</evidence>
<accession>A0ABM1E965</accession>
<proteinExistence type="inferred from homology"/>
<keyword evidence="3 11" id="KW-0479">Metal-binding</keyword>
<keyword evidence="5" id="KW-0862">Zinc</keyword>
<keyword evidence="4 10" id="KW-0863">Zinc-finger</keyword>
<dbReference type="PROSITE" id="PS51133">
    <property type="entry name" value="ZF_TFIIS_2"/>
    <property type="match status" value="1"/>
</dbReference>
<keyword evidence="2 9" id="KW-0240">DNA-directed RNA polymerase</keyword>
<organism evidence="13 14">
    <name type="scientific">Priapulus caudatus</name>
    <name type="common">Priapulid worm</name>
    <dbReference type="NCBI Taxonomy" id="37621"/>
    <lineage>
        <taxon>Eukaryota</taxon>
        <taxon>Metazoa</taxon>
        <taxon>Ecdysozoa</taxon>
        <taxon>Scalidophora</taxon>
        <taxon>Priapulida</taxon>
        <taxon>Priapulimorpha</taxon>
        <taxon>Priapulimorphida</taxon>
        <taxon>Priapulidae</taxon>
        <taxon>Priapulus</taxon>
    </lineage>
</organism>
<gene>
    <name evidence="14" type="primary">LOC106809996</name>
</gene>
<dbReference type="PANTHER" id="PTHR11239:SF14">
    <property type="entry name" value="DNA-DIRECTED RNA POLYMERASE I SUBUNIT RPA12"/>
    <property type="match status" value="1"/>
</dbReference>
<dbReference type="CDD" id="cd10507">
    <property type="entry name" value="Zn-ribbon_RPA12"/>
    <property type="match status" value="1"/>
</dbReference>
<dbReference type="PROSITE" id="PS01030">
    <property type="entry name" value="RNA_POL_M_15KD"/>
    <property type="match status" value="1"/>
</dbReference>
<keyword evidence="7 9" id="KW-0539">Nucleus</keyword>
<protein>
    <recommendedName>
        <fullName evidence="9">DNA-directed RNA polymerase subunit</fullName>
    </recommendedName>
</protein>
<evidence type="ECO:0000256" key="3">
    <source>
        <dbReference type="ARBA" id="ARBA00022723"/>
    </source>
</evidence>
<evidence type="ECO:0000256" key="2">
    <source>
        <dbReference type="ARBA" id="ARBA00022478"/>
    </source>
</evidence>
<dbReference type="Proteomes" id="UP000695022">
    <property type="component" value="Unplaced"/>
</dbReference>
<evidence type="ECO:0000256" key="4">
    <source>
        <dbReference type="ARBA" id="ARBA00022771"/>
    </source>
</evidence>
<reference evidence="14" key="1">
    <citation type="submission" date="2025-08" db="UniProtKB">
        <authorList>
            <consortium name="RefSeq"/>
        </authorList>
    </citation>
    <scope>IDENTIFICATION</scope>
</reference>
<feature type="domain" description="TFIIS-type" evidence="12">
    <location>
        <begin position="85"/>
        <end position="125"/>
    </location>
</feature>